<protein>
    <submittedName>
        <fullName evidence="1">Uncharacterized protein</fullName>
    </submittedName>
</protein>
<keyword evidence="2" id="KW-1185">Reference proteome</keyword>
<name>A0ACA7UNQ7_CLODI</name>
<proteinExistence type="predicted"/>
<reference evidence="1 2" key="1">
    <citation type="journal article" date="2015" name="Genome Announc.">
        <title>Complete Genome Sequence of the Novel Temperate Clostridium difficile Phage phiCDIF1296T.</title>
        <authorList>
            <person name="Wittmann J."/>
            <person name="Riedel T."/>
            <person name="Bunk B."/>
            <person name="Sproer C."/>
            <person name="Gronow S."/>
            <person name="Overmann J."/>
        </authorList>
    </citation>
    <scope>NUCLEOTIDE SEQUENCE [LARGE SCALE GENOMIC DNA]</scope>
    <source>
        <strain evidence="2">ATCC 9689 / DSM 1296 / BCRC 10642 / JCM 1296 / NCIMB 10666 / NCTC 11209 / 90556-M6S</strain>
    </source>
</reference>
<organism evidence="1 2">
    <name type="scientific">Clostridioides difficile ATCC 9689 = DSM 1296</name>
    <dbReference type="NCBI Taxonomy" id="1121308"/>
    <lineage>
        <taxon>Bacteria</taxon>
        <taxon>Bacillati</taxon>
        <taxon>Bacillota</taxon>
        <taxon>Clostridia</taxon>
        <taxon>Peptostreptococcales</taxon>
        <taxon>Peptostreptococcaceae</taxon>
        <taxon>Clostridioides</taxon>
    </lineage>
</organism>
<evidence type="ECO:0000313" key="1">
    <source>
        <dbReference type="EMBL" id="AKP44747.1"/>
    </source>
</evidence>
<accession>A0ACA7UNQ7</accession>
<gene>
    <name evidence="1" type="ORF">CDIF1296T_phi073</name>
</gene>
<dbReference type="EMBL" id="CP011970">
    <property type="protein sequence ID" value="AKP44747.1"/>
    <property type="molecule type" value="Genomic_DNA"/>
</dbReference>
<sequence>MNCKCRFCKKKLNTNDAYKVEHITSGGNKQNRYYCNEQEYRKEQQDIYFWKQCQLGIDYIMGYTVINNQKNKMLQEIIKGGYTREELYDCIIEKKDEVIELLNYRKDIEEEYPKLCYVFTILKGSIRDITIKNKQMKYEKENERIYKEVEKSEEYYEIIAPKKVIYNKRQSLFDKVKGVYQDE</sequence>
<dbReference type="Proteomes" id="UP001510562">
    <property type="component" value="Chromosome"/>
</dbReference>
<evidence type="ECO:0000313" key="2">
    <source>
        <dbReference type="Proteomes" id="UP001510562"/>
    </source>
</evidence>